<keyword evidence="3" id="KW-0472">Membrane</keyword>
<keyword evidence="3" id="KW-0812">Transmembrane</keyword>
<keyword evidence="5" id="KW-1185">Reference proteome</keyword>
<accession>A0A5B8MJ71</accession>
<feature type="coiled-coil region" evidence="1">
    <location>
        <begin position="156"/>
        <end position="219"/>
    </location>
</feature>
<keyword evidence="3" id="KW-1133">Transmembrane helix</keyword>
<evidence type="ECO:0000256" key="1">
    <source>
        <dbReference type="SAM" id="Coils"/>
    </source>
</evidence>
<dbReference type="EMBL" id="CP031037">
    <property type="protein sequence ID" value="QDZ20513.1"/>
    <property type="molecule type" value="Genomic_DNA"/>
</dbReference>
<feature type="transmembrane region" description="Helical" evidence="3">
    <location>
        <begin position="123"/>
        <end position="145"/>
    </location>
</feature>
<evidence type="ECO:0000313" key="4">
    <source>
        <dbReference type="EMBL" id="QDZ20513.1"/>
    </source>
</evidence>
<dbReference type="PROSITE" id="PS51257">
    <property type="entry name" value="PROKAR_LIPOPROTEIN"/>
    <property type="match status" value="1"/>
</dbReference>
<evidence type="ECO:0000256" key="2">
    <source>
        <dbReference type="SAM" id="MobiDB-lite"/>
    </source>
</evidence>
<feature type="transmembrane region" description="Helical" evidence="3">
    <location>
        <begin position="7"/>
        <end position="26"/>
    </location>
</feature>
<gene>
    <name evidence="4" type="ORF">A3770_04p30310</name>
</gene>
<protein>
    <submittedName>
        <fullName evidence="4">Uncharacterized protein</fullName>
    </submittedName>
</protein>
<feature type="compositionally biased region" description="Basic and acidic residues" evidence="2">
    <location>
        <begin position="291"/>
        <end position="304"/>
    </location>
</feature>
<organism evidence="4 5">
    <name type="scientific">Chloropicon primus</name>
    <dbReference type="NCBI Taxonomy" id="1764295"/>
    <lineage>
        <taxon>Eukaryota</taxon>
        <taxon>Viridiplantae</taxon>
        <taxon>Chlorophyta</taxon>
        <taxon>Chloropicophyceae</taxon>
        <taxon>Chloropicales</taxon>
        <taxon>Chloropicaceae</taxon>
        <taxon>Chloropicon</taxon>
    </lineage>
</organism>
<keyword evidence="1" id="KW-0175">Coiled coil</keyword>
<proteinExistence type="predicted"/>
<reference evidence="4 5" key="1">
    <citation type="submission" date="2018-07" db="EMBL/GenBank/DDBJ databases">
        <title>The complete nuclear genome of the prasinophyte Chloropicon primus (CCMP1205).</title>
        <authorList>
            <person name="Pombert J.-F."/>
            <person name="Otis C."/>
            <person name="Turmel M."/>
            <person name="Lemieux C."/>
        </authorList>
    </citation>
    <scope>NUCLEOTIDE SEQUENCE [LARGE SCALE GENOMIC DNA]</scope>
    <source>
        <strain evidence="4 5">CCMP1205</strain>
    </source>
</reference>
<dbReference type="Proteomes" id="UP000316726">
    <property type="component" value="Chromosome 4"/>
</dbReference>
<evidence type="ECO:0000256" key="3">
    <source>
        <dbReference type="SAM" id="Phobius"/>
    </source>
</evidence>
<feature type="region of interest" description="Disordered" evidence="2">
    <location>
        <begin position="244"/>
        <end position="313"/>
    </location>
</feature>
<dbReference type="AlphaFoldDB" id="A0A5B8MJ71"/>
<name>A0A5B8MJ71_9CHLO</name>
<evidence type="ECO:0000313" key="5">
    <source>
        <dbReference type="Proteomes" id="UP000316726"/>
    </source>
</evidence>
<sequence length="313" mass="35764">MWKRRKVFPLGLVFAGFLGIACIVGLDTYPKMSQAVNYSPPKQQLCTVSNRDPSRGCVEVSLMYNPYGEACVFKGGDPTTKLEGIEMTKYLNKYDVGAQHTCYHPKDDVSRITFAHPPRPEGLLLSFTILLPFVLLVLLGTVMLGHKPRPKIETMVKRTEKLIARHDKKTKNLNEDNLKEIATLKGKIEREQEKRLQFVTELTQERAERLRQYDDLKDDLIRDFSRVEEKLGLEDGVIRKSSGLLPIPSQYKGKGSREERKGKGGKKTKSDFGGLLDTAKQSKRRQSTALDAERQRQDDIFKKKLAERRKNRL</sequence>